<dbReference type="PROSITE" id="PS00107">
    <property type="entry name" value="PROTEIN_KINASE_ATP"/>
    <property type="match status" value="1"/>
</dbReference>
<dbReference type="InterPro" id="IPR017441">
    <property type="entry name" value="Protein_kinase_ATP_BS"/>
</dbReference>
<dbReference type="SUPFAM" id="SSF56112">
    <property type="entry name" value="Protein kinase-like (PK-like)"/>
    <property type="match status" value="1"/>
</dbReference>
<dbReference type="PROSITE" id="PS00108">
    <property type="entry name" value="PROTEIN_KINASE_ST"/>
    <property type="match status" value="1"/>
</dbReference>
<dbReference type="Pfam" id="PF07714">
    <property type="entry name" value="PK_Tyr_Ser-Thr"/>
    <property type="match status" value="1"/>
</dbReference>
<evidence type="ECO:0000313" key="9">
    <source>
        <dbReference type="Proteomes" id="UP001165060"/>
    </source>
</evidence>
<name>A0ABQ6M8A9_9STRA</name>
<dbReference type="PANTHER" id="PTHR44329">
    <property type="entry name" value="SERINE/THREONINE-PROTEIN KINASE TNNI3K-RELATED"/>
    <property type="match status" value="1"/>
</dbReference>
<accession>A0ABQ6M8A9</accession>
<keyword evidence="9" id="KW-1185">Reference proteome</keyword>
<evidence type="ECO:0000313" key="8">
    <source>
        <dbReference type="EMBL" id="GMI21393.1"/>
    </source>
</evidence>
<dbReference type="EMBL" id="BRYB01003829">
    <property type="protein sequence ID" value="GMI21393.1"/>
    <property type="molecule type" value="Genomic_DNA"/>
</dbReference>
<gene>
    <name evidence="8" type="ORF">TeGR_g8065</name>
</gene>
<feature type="binding site" evidence="4">
    <location>
        <position position="156"/>
    </location>
    <ligand>
        <name>ATP</name>
        <dbReference type="ChEBI" id="CHEBI:30616"/>
    </ligand>
</feature>
<feature type="coiled-coil region" evidence="5">
    <location>
        <begin position="631"/>
        <end position="705"/>
    </location>
</feature>
<keyword evidence="6" id="KW-0472">Membrane</keyword>
<dbReference type="Proteomes" id="UP001165060">
    <property type="component" value="Unassembled WGS sequence"/>
</dbReference>
<sequence>MTIDFSLDGVQIGEPVEITVAPPPPDFAKVYAAGGIFAFLLLIGAFFYRRYQLYAAAELAKVNLEMEGQGQRFARQNKALEAEKEELAEEVRLKKHSEEELKVMVSALESVSKERQDELKEVMLESKELKIDKLLGKGGFGVVNLATYRGGKVAMKQLLTVNEENVLRFRHECFLTKNLSHPNVVKLVGVCWSEDLFACCLEFVENGSLEDWLRRTVGGKKYDHDSRSCMAVARCVIRATPERVMAYFNDDRNAGNQAGTDMIESTYTIKAGVVMFPFHGALGFINSIVALKAAELIAKPLVTLKTEVERLLREYEAENGPSLTEVTFKGFDYHGKYDPAEHTDADVQRKEEAEKLQHDWWMQRMNPKMGWVEVLKEDGARLDHGMSGYYAYVTVSYTVEDERRPVEGGKVVEEEAGWKETVIHRDLKPDNMLLTRDWTLKLTDFGEARAQNMGGTMTSVGTPIYIAPEVMRADHYDEKADTWSYGLCLVAMIRAERTLEQFFYQALRKHKKRRTTKGLGMGQMTKYYYSEGWRPILPLTFVKAYPKLHALIQECWRVRRKERPNFDQIVSRLQGDIGDEIKRKEEPKIVLYSKEDDLIYRNRIGKEDEIEDSDEEEEGRKGTKRGDVVSKGEYEKALAAKDKVLDELKAKVKRVEAKEKAAKDEAMRELLEKMKKERERADEEKERLVSEMSALKKKLEEKEGADVDAEIRALLEAGGGEAAAAEGEAGEDVDEEIKKLLGLE</sequence>
<evidence type="ECO:0000256" key="3">
    <source>
        <dbReference type="ARBA" id="ARBA00022840"/>
    </source>
</evidence>
<feature type="domain" description="Protein kinase" evidence="7">
    <location>
        <begin position="129"/>
        <end position="577"/>
    </location>
</feature>
<reference evidence="8 9" key="1">
    <citation type="journal article" date="2023" name="Commun. Biol.">
        <title>Genome analysis of Parmales, the sister group of diatoms, reveals the evolutionary specialization of diatoms from phago-mixotrophs to photoautotrophs.</title>
        <authorList>
            <person name="Ban H."/>
            <person name="Sato S."/>
            <person name="Yoshikawa S."/>
            <person name="Yamada K."/>
            <person name="Nakamura Y."/>
            <person name="Ichinomiya M."/>
            <person name="Sato N."/>
            <person name="Blanc-Mathieu R."/>
            <person name="Endo H."/>
            <person name="Kuwata A."/>
            <person name="Ogata H."/>
        </authorList>
    </citation>
    <scope>NUCLEOTIDE SEQUENCE [LARGE SCALE GENOMIC DNA]</scope>
</reference>
<evidence type="ECO:0000259" key="7">
    <source>
        <dbReference type="PROSITE" id="PS50011"/>
    </source>
</evidence>
<keyword evidence="3 4" id="KW-0067">ATP-binding</keyword>
<feature type="coiled-coil region" evidence="5">
    <location>
        <begin position="70"/>
        <end position="100"/>
    </location>
</feature>
<comment type="caution">
    <text evidence="8">The sequence shown here is derived from an EMBL/GenBank/DDBJ whole genome shotgun (WGS) entry which is preliminary data.</text>
</comment>
<dbReference type="SMART" id="SM00220">
    <property type="entry name" value="S_TKc"/>
    <property type="match status" value="1"/>
</dbReference>
<dbReference type="Pfam" id="PF00069">
    <property type="entry name" value="Pkinase"/>
    <property type="match status" value="1"/>
</dbReference>
<keyword evidence="5" id="KW-0175">Coiled coil</keyword>
<protein>
    <recommendedName>
        <fullName evidence="7">Protein kinase domain-containing protein</fullName>
    </recommendedName>
</protein>
<keyword evidence="1" id="KW-0418">Kinase</keyword>
<evidence type="ECO:0000256" key="6">
    <source>
        <dbReference type="SAM" id="Phobius"/>
    </source>
</evidence>
<evidence type="ECO:0000256" key="2">
    <source>
        <dbReference type="ARBA" id="ARBA00022741"/>
    </source>
</evidence>
<keyword evidence="1" id="KW-0808">Transferase</keyword>
<dbReference type="InterPro" id="IPR051681">
    <property type="entry name" value="Ser/Thr_Kinases-Pseudokinases"/>
</dbReference>
<dbReference type="Gene3D" id="1.10.510.10">
    <property type="entry name" value="Transferase(Phosphotransferase) domain 1"/>
    <property type="match status" value="2"/>
</dbReference>
<dbReference type="InterPro" id="IPR011009">
    <property type="entry name" value="Kinase-like_dom_sf"/>
</dbReference>
<organism evidence="8 9">
    <name type="scientific">Tetraparma gracilis</name>
    <dbReference type="NCBI Taxonomy" id="2962635"/>
    <lineage>
        <taxon>Eukaryota</taxon>
        <taxon>Sar</taxon>
        <taxon>Stramenopiles</taxon>
        <taxon>Ochrophyta</taxon>
        <taxon>Bolidophyceae</taxon>
        <taxon>Parmales</taxon>
        <taxon>Triparmaceae</taxon>
        <taxon>Tetraparma</taxon>
    </lineage>
</organism>
<evidence type="ECO:0000256" key="4">
    <source>
        <dbReference type="PROSITE-ProRule" id="PRU10141"/>
    </source>
</evidence>
<keyword evidence="1" id="KW-0723">Serine/threonine-protein kinase</keyword>
<evidence type="ECO:0000256" key="5">
    <source>
        <dbReference type="SAM" id="Coils"/>
    </source>
</evidence>
<keyword evidence="6" id="KW-0812">Transmembrane</keyword>
<keyword evidence="6" id="KW-1133">Transmembrane helix</keyword>
<dbReference type="PROSITE" id="PS50011">
    <property type="entry name" value="PROTEIN_KINASE_DOM"/>
    <property type="match status" value="1"/>
</dbReference>
<feature type="transmembrane region" description="Helical" evidence="6">
    <location>
        <begin position="30"/>
        <end position="48"/>
    </location>
</feature>
<dbReference type="InterPro" id="IPR001245">
    <property type="entry name" value="Ser-Thr/Tyr_kinase_cat_dom"/>
</dbReference>
<keyword evidence="2 4" id="KW-0547">Nucleotide-binding</keyword>
<dbReference type="InterPro" id="IPR000719">
    <property type="entry name" value="Prot_kinase_dom"/>
</dbReference>
<dbReference type="InterPro" id="IPR008271">
    <property type="entry name" value="Ser/Thr_kinase_AS"/>
</dbReference>
<proteinExistence type="predicted"/>
<evidence type="ECO:0000256" key="1">
    <source>
        <dbReference type="ARBA" id="ARBA00022527"/>
    </source>
</evidence>